<feature type="domain" description="Glycosyl hydrolase family 92 N-terminal" evidence="6">
    <location>
        <begin position="26"/>
        <end position="251"/>
    </location>
</feature>
<dbReference type="InterPro" id="IPR005887">
    <property type="entry name" value="GH92_a_mannosidase_put"/>
</dbReference>
<proteinExistence type="predicted"/>
<dbReference type="Gene3D" id="1.20.1050.60">
    <property type="entry name" value="alpha-1,2-mannosidase"/>
    <property type="match status" value="1"/>
</dbReference>
<dbReference type="InterPro" id="IPR008928">
    <property type="entry name" value="6-hairpin_glycosidase_sf"/>
</dbReference>
<dbReference type="EMBL" id="BAABGY010000008">
    <property type="protein sequence ID" value="GAA4335068.1"/>
    <property type="molecule type" value="Genomic_DNA"/>
</dbReference>
<dbReference type="Proteomes" id="UP001501725">
    <property type="component" value="Unassembled WGS sequence"/>
</dbReference>
<name>A0ABP8H6F1_9BACT</name>
<dbReference type="Pfam" id="PF07971">
    <property type="entry name" value="Glyco_hydro_92"/>
    <property type="match status" value="1"/>
</dbReference>
<evidence type="ECO:0000313" key="8">
    <source>
        <dbReference type="Proteomes" id="UP001501725"/>
    </source>
</evidence>
<keyword evidence="3" id="KW-0106">Calcium</keyword>
<dbReference type="Gene3D" id="2.70.98.10">
    <property type="match status" value="1"/>
</dbReference>
<protein>
    <submittedName>
        <fullName evidence="7">GH92 family glycosyl hydrolase</fullName>
    </submittedName>
</protein>
<dbReference type="Gene3D" id="3.30.2080.10">
    <property type="entry name" value="GH92 mannosidase domain"/>
    <property type="match status" value="1"/>
</dbReference>
<dbReference type="GO" id="GO:0016787">
    <property type="term" value="F:hydrolase activity"/>
    <property type="evidence" value="ECO:0007669"/>
    <property type="project" value="UniProtKB-KW"/>
</dbReference>
<feature type="signal peptide" evidence="4">
    <location>
        <begin position="1"/>
        <end position="20"/>
    </location>
</feature>
<dbReference type="Gene3D" id="1.20.1610.10">
    <property type="entry name" value="alpha-1,2-mannosidases domains"/>
    <property type="match status" value="1"/>
</dbReference>
<feature type="chain" id="PRO_5047122604" evidence="4">
    <location>
        <begin position="21"/>
        <end position="748"/>
    </location>
</feature>
<dbReference type="SUPFAM" id="SSF48208">
    <property type="entry name" value="Six-hairpin glycosidases"/>
    <property type="match status" value="1"/>
</dbReference>
<gene>
    <name evidence="7" type="ORF">GCM10023184_29610</name>
</gene>
<evidence type="ECO:0000259" key="6">
    <source>
        <dbReference type="Pfam" id="PF17678"/>
    </source>
</evidence>
<comment type="cofactor">
    <cofactor evidence="1">
        <name>Ca(2+)</name>
        <dbReference type="ChEBI" id="CHEBI:29108"/>
    </cofactor>
</comment>
<dbReference type="PANTHER" id="PTHR12143">
    <property type="entry name" value="PEPTIDE N-GLYCANASE PNGASE -RELATED"/>
    <property type="match status" value="1"/>
</dbReference>
<keyword evidence="4" id="KW-0732">Signal</keyword>
<evidence type="ECO:0000313" key="7">
    <source>
        <dbReference type="EMBL" id="GAA4335068.1"/>
    </source>
</evidence>
<evidence type="ECO:0000256" key="4">
    <source>
        <dbReference type="SAM" id="SignalP"/>
    </source>
</evidence>
<accession>A0ABP8H6F1</accession>
<feature type="domain" description="Glycosyl hydrolase family 92" evidence="5">
    <location>
        <begin position="257"/>
        <end position="738"/>
    </location>
</feature>
<dbReference type="Pfam" id="PF17678">
    <property type="entry name" value="Glyco_hydro_92N"/>
    <property type="match status" value="1"/>
</dbReference>
<dbReference type="InterPro" id="IPR014718">
    <property type="entry name" value="GH-type_carb-bd"/>
</dbReference>
<dbReference type="PANTHER" id="PTHR12143:SF39">
    <property type="entry name" value="SECRETED PROTEIN"/>
    <property type="match status" value="1"/>
</dbReference>
<evidence type="ECO:0000259" key="5">
    <source>
        <dbReference type="Pfam" id="PF07971"/>
    </source>
</evidence>
<comment type="caution">
    <text evidence="7">The sequence shown here is derived from an EMBL/GenBank/DDBJ whole genome shotgun (WGS) entry which is preliminary data.</text>
</comment>
<keyword evidence="8" id="KW-1185">Reference proteome</keyword>
<evidence type="ECO:0000256" key="3">
    <source>
        <dbReference type="ARBA" id="ARBA00022837"/>
    </source>
</evidence>
<dbReference type="NCBIfam" id="TIGR01180">
    <property type="entry name" value="aman2_put"/>
    <property type="match status" value="1"/>
</dbReference>
<dbReference type="InterPro" id="IPR050883">
    <property type="entry name" value="PNGase"/>
</dbReference>
<evidence type="ECO:0000256" key="1">
    <source>
        <dbReference type="ARBA" id="ARBA00001913"/>
    </source>
</evidence>
<comment type="subunit">
    <text evidence="2">Monomer.</text>
</comment>
<sequence>MTMKKMLLAFVLLIGTRVSGQSPATYVNPFIGTANKGNTHPGAVLPWGMVSVSPHSTAQFKGAAYYEAGQPFIYGFGHVQLSGVGCNDAGNIVLMPVASGLPFLAAEDRKSAYRNEVARAGYYSCYLEKPAVHTEATATQRTGRSRFFFDGPTGGVVLDLAQNKSSVRGGYIRKLGDTEIEGYQWSGRFCDMPLTRRVYFVLRAKTTGGRIRLFNNGRLVAEDSVAGAGAGMILEGSAPDRLEMEISVGVSFVSTENARMNLITEQGRHSFDALRQAAFRSWDAALSRIALEGGTTDDKTKFYTAYYHTLLSPVIVNDVNGEYLSMQTDSAQSRRPQKSRGAHFSVFSLWDTYRTVHPFLTLMHPQQQEAILHSMLRMYREGGWLPKWELYGQESWVMVGDPAPIVIADSYIKGLKNIDVPLAWEAMRKGSLQTRPQNMLRPGNKDYWQLGYVPIDRRGGSDSTLFTWTNGYVWGPVSTSLEYHLADFSVGTFAQAIGKKKESRRWLEQSNRFRSLFHPVSKMFRPRRADGSWLTPFDSKNREYDIRWKGSGGHGYVEGDAWIYRFFASHNMPGVIRLYGGAKAFTDSLRQLFEGGHFDMTNEPDISYPYLFNYVKGEEWRTQKTVSECVAKYFSNAPGGIPGNDDAGTLSAWLLFAMIGIYPDCPGKVAYQINTPAFDKITLTLTSRYHAGKQFVIEKKGTGSTIKRMHLNGTLLTRYTLDHHEITNGGKLTIEMGPDEEAAAAPAR</sequence>
<organism evidence="7 8">
    <name type="scientific">Flaviaesturariibacter amylovorans</name>
    <dbReference type="NCBI Taxonomy" id="1084520"/>
    <lineage>
        <taxon>Bacteria</taxon>
        <taxon>Pseudomonadati</taxon>
        <taxon>Bacteroidota</taxon>
        <taxon>Chitinophagia</taxon>
        <taxon>Chitinophagales</taxon>
        <taxon>Chitinophagaceae</taxon>
        <taxon>Flaviaestuariibacter</taxon>
    </lineage>
</organism>
<reference evidence="8" key="1">
    <citation type="journal article" date="2019" name="Int. J. Syst. Evol. Microbiol.">
        <title>The Global Catalogue of Microorganisms (GCM) 10K type strain sequencing project: providing services to taxonomists for standard genome sequencing and annotation.</title>
        <authorList>
            <consortium name="The Broad Institute Genomics Platform"/>
            <consortium name="The Broad Institute Genome Sequencing Center for Infectious Disease"/>
            <person name="Wu L."/>
            <person name="Ma J."/>
        </authorList>
    </citation>
    <scope>NUCLEOTIDE SEQUENCE [LARGE SCALE GENOMIC DNA]</scope>
    <source>
        <strain evidence="8">JCM 17919</strain>
    </source>
</reference>
<keyword evidence="7" id="KW-0378">Hydrolase</keyword>
<dbReference type="InterPro" id="IPR041371">
    <property type="entry name" value="GH92_N"/>
</dbReference>
<dbReference type="InterPro" id="IPR012939">
    <property type="entry name" value="Glyco_hydro_92"/>
</dbReference>
<evidence type="ECO:0000256" key="2">
    <source>
        <dbReference type="ARBA" id="ARBA00011245"/>
    </source>
</evidence>